<name>A0A1C3VGK7_9HYPH</name>
<keyword evidence="2" id="KW-0813">Transport</keyword>
<sequence>MVSIELVVVMGGTLLTGGAGFGGGAFIGILIQDQIQTHIAFDGTLSNGWMTA</sequence>
<evidence type="ECO:0000313" key="2">
    <source>
        <dbReference type="EMBL" id="SCB26923.1"/>
    </source>
</evidence>
<feature type="transmembrane region" description="Helical" evidence="1">
    <location>
        <begin position="6"/>
        <end position="31"/>
    </location>
</feature>
<evidence type="ECO:0000313" key="3">
    <source>
        <dbReference type="Proteomes" id="UP000199205"/>
    </source>
</evidence>
<evidence type="ECO:0000256" key="1">
    <source>
        <dbReference type="SAM" id="Phobius"/>
    </source>
</evidence>
<dbReference type="EMBL" id="FMAF01000005">
    <property type="protein sequence ID" value="SCB26923.1"/>
    <property type="molecule type" value="Genomic_DNA"/>
</dbReference>
<keyword evidence="1" id="KW-1133">Transmembrane helix</keyword>
<keyword evidence="2" id="KW-0762">Sugar transport</keyword>
<accession>A0A1C3VGK7</accession>
<dbReference type="AlphaFoldDB" id="A0A1C3VGK7"/>
<organism evidence="2 3">
    <name type="scientific">Rhizobium lusitanum</name>
    <dbReference type="NCBI Taxonomy" id="293958"/>
    <lineage>
        <taxon>Bacteria</taxon>
        <taxon>Pseudomonadati</taxon>
        <taxon>Pseudomonadota</taxon>
        <taxon>Alphaproteobacteria</taxon>
        <taxon>Hyphomicrobiales</taxon>
        <taxon>Rhizobiaceae</taxon>
        <taxon>Rhizobium/Agrobacterium group</taxon>
        <taxon>Rhizobium</taxon>
    </lineage>
</organism>
<protein>
    <submittedName>
        <fullName evidence="2">Simple sugar transport system permease protein</fullName>
    </submittedName>
</protein>
<keyword evidence="1" id="KW-0812">Transmembrane</keyword>
<dbReference type="Proteomes" id="UP000199205">
    <property type="component" value="Unassembled WGS sequence"/>
</dbReference>
<proteinExistence type="predicted"/>
<keyword evidence="1" id="KW-0472">Membrane</keyword>
<reference evidence="3" key="1">
    <citation type="submission" date="2016-08" db="EMBL/GenBank/DDBJ databases">
        <authorList>
            <person name="Varghese N."/>
            <person name="Submissions Spin"/>
        </authorList>
    </citation>
    <scope>NUCLEOTIDE SEQUENCE [LARGE SCALE GENOMIC DNA]</scope>
    <source>
        <strain evidence="3">P1-7</strain>
    </source>
</reference>
<gene>
    <name evidence="2" type="ORF">GA0061101_105244</name>
</gene>